<feature type="compositionally biased region" description="Basic and acidic residues" evidence="1">
    <location>
        <begin position="54"/>
        <end position="63"/>
    </location>
</feature>
<name>A0A4U6T6N6_SETVI</name>
<evidence type="ECO:0000256" key="1">
    <source>
        <dbReference type="SAM" id="MobiDB-lite"/>
    </source>
</evidence>
<proteinExistence type="predicted"/>
<dbReference type="Proteomes" id="UP000298652">
    <property type="component" value="Chromosome 9"/>
</dbReference>
<dbReference type="Gramene" id="TKV97450">
    <property type="protein sequence ID" value="TKV97450"/>
    <property type="gene ID" value="SEVIR_9G495400v2"/>
</dbReference>
<keyword evidence="3" id="KW-1185">Reference proteome</keyword>
<reference evidence="2" key="1">
    <citation type="submission" date="2019-03" db="EMBL/GenBank/DDBJ databases">
        <title>WGS assembly of Setaria viridis.</title>
        <authorList>
            <person name="Huang P."/>
            <person name="Jenkins J."/>
            <person name="Grimwood J."/>
            <person name="Barry K."/>
            <person name="Healey A."/>
            <person name="Mamidi S."/>
            <person name="Sreedasyam A."/>
            <person name="Shu S."/>
            <person name="Feldman M."/>
            <person name="Wu J."/>
            <person name="Yu Y."/>
            <person name="Chen C."/>
            <person name="Johnson J."/>
            <person name="Rokhsar D."/>
            <person name="Baxter I."/>
            <person name="Schmutz J."/>
            <person name="Brutnell T."/>
            <person name="Kellogg E."/>
        </authorList>
    </citation>
    <scope>NUCLEOTIDE SEQUENCE [LARGE SCALE GENOMIC DNA]</scope>
</reference>
<gene>
    <name evidence="2" type="ORF">SEVIR_9G495400v2</name>
</gene>
<sequence>MSYQRSTRASKGKASTVGESGGGDAAAAGGAPSPHPGPGPPPAGEAAAAEEEEARARREAEKAELAEEIATLKIVALEEELAKMDAAAAAAATPAEPDP</sequence>
<dbReference type="EMBL" id="CM016560">
    <property type="protein sequence ID" value="TKV97450.1"/>
    <property type="molecule type" value="Genomic_DNA"/>
</dbReference>
<accession>A0A4U6T6N6</accession>
<evidence type="ECO:0000313" key="2">
    <source>
        <dbReference type="EMBL" id="TKV97450.1"/>
    </source>
</evidence>
<dbReference type="AlphaFoldDB" id="A0A4U6T6N6"/>
<feature type="compositionally biased region" description="Pro residues" evidence="1">
    <location>
        <begin position="33"/>
        <end position="43"/>
    </location>
</feature>
<protein>
    <submittedName>
        <fullName evidence="2">Uncharacterized protein</fullName>
    </submittedName>
</protein>
<organism evidence="2 3">
    <name type="scientific">Setaria viridis</name>
    <name type="common">Green bristlegrass</name>
    <name type="synonym">Setaria italica subsp. viridis</name>
    <dbReference type="NCBI Taxonomy" id="4556"/>
    <lineage>
        <taxon>Eukaryota</taxon>
        <taxon>Viridiplantae</taxon>
        <taxon>Streptophyta</taxon>
        <taxon>Embryophyta</taxon>
        <taxon>Tracheophyta</taxon>
        <taxon>Spermatophyta</taxon>
        <taxon>Magnoliopsida</taxon>
        <taxon>Liliopsida</taxon>
        <taxon>Poales</taxon>
        <taxon>Poaceae</taxon>
        <taxon>PACMAD clade</taxon>
        <taxon>Panicoideae</taxon>
        <taxon>Panicodae</taxon>
        <taxon>Paniceae</taxon>
        <taxon>Cenchrinae</taxon>
        <taxon>Setaria</taxon>
    </lineage>
</organism>
<feature type="region of interest" description="Disordered" evidence="1">
    <location>
        <begin position="1"/>
        <end position="63"/>
    </location>
</feature>
<evidence type="ECO:0000313" key="3">
    <source>
        <dbReference type="Proteomes" id="UP000298652"/>
    </source>
</evidence>